<evidence type="ECO:0000313" key="2">
    <source>
        <dbReference type="EMBL" id="MFC3985147.1"/>
    </source>
</evidence>
<comment type="caution">
    <text evidence="2">The sequence shown here is derived from an EMBL/GenBank/DDBJ whole genome shotgun (WGS) entry which is preliminary data.</text>
</comment>
<evidence type="ECO:0008006" key="4">
    <source>
        <dbReference type="Google" id="ProtNLM"/>
    </source>
</evidence>
<feature type="transmembrane region" description="Helical" evidence="1">
    <location>
        <begin position="1266"/>
        <end position="1284"/>
    </location>
</feature>
<gene>
    <name evidence="2" type="ORF">ACFOYY_33815</name>
</gene>
<dbReference type="EMBL" id="JBHSBC010000041">
    <property type="protein sequence ID" value="MFC3985147.1"/>
    <property type="molecule type" value="Genomic_DNA"/>
</dbReference>
<accession>A0ABV8FD07</accession>
<sequence length="1574" mass="169454">MNPADLGAELERHAAAWRAEQFGRFDPARLARLALLPEWTTELAVRLSLAPEEELSGFLDDLDDLGLVESRTLPTGREAFWVRASRRPELGSHLRQAHGRLLDEVTGELLQLTYRVAELGDWRRAATVYRGDRSGATLMADVSGLVESGAVSEAAQLVATARMLGEVLGEPLAGAARRARRRVDRAAREAEDARFLRHYLPRAGIEAALADLLGDDPPYWALHLLGAGGTGKTMVVRHLASGRYARDRGPAPVPVARVDFDHLDPRYPQDRPGEILLALGEELLGFGIGRDAENAHRRFVDSVTGLHEELARGRRLSGRAAPMLDHMVRAFARFVGELPAPVVLVLDTCEELAKLYPPGAPAPAIDMTFGLLERLRERAPSIRVLLAGRRWLATPYDATGEAEEAGTSAGPLLRPRPYLRVVRTHGFTRAEADDYLAAREVPPPLRPAVLARSANGDVFNPFDLAAYTEWALSEPGLDPLRLRDAEGDPYVEHRIIGRLADQGVTRALAVAAELGRFDRAQVRPALLRLGLDPDAVFDGLAAQEWARVTETGRDGRPRVVELDEQVRIRLRRVTAADPGRFPLRRDLLGRDAAAVADTAPVLSEVSAATVLAAVRLLPTGEAADFWRRVENRAATQEAWPWAEQVTVRAAAEEAPRAGEPGPSILAAILATQAAARTHTGTGGTGELWRRVAEHAPGHPDPAQAVVLADRALLGLAASGADVPLGDVLPGVVARRAAPEGSFVAALDGWMRHGDWSVLRDADLRRIGEGLDRAEERRPDAAARTGIAAAVTAQRALLALHHGDRETAGRLAAHAFAAALPTVRRPLPDAPEGNATALSLALVAAASPGDAPAPAWADWRVPRRLDARCLLVWRLVTAGLEEHDDLQTPWHAFSAPIDDIDVERLLSWRVRVHNGRRPLDPHVLESLTVLDAYSPARRASVWQHHRVRPLVAEVAEAWLTLGEPARAAELLRGRVEAAVAAGDDPDTVEQCQLALIRACRRVRSLALCPELASLAVSGTPLVRAEAWIALTLVTGTRPASPEEAGSWYGWWQCQDRRSLAGGRPWGPPSTAEPGIPWELTLAAREEYAGNPETPAVRPPVPPPGPGGEGRRLLEKAETLALRSPDLAGPMLDEAAALLDRAYDRRGALQARILALLARVRVGDPRERPPVAVLDALPLGEVDLPPGSGWSERIAYLRGLLEDPAATGSDLPELALDLAASAPLSPGASSAFAVGGFGGAVRGVAVVALLALAFAAGLLPVADRLPSVLRLLSALVPFTAAVVLVLPSGWERRVPVGTIGLLDRLIPRMLVVTVIGVGHRRAVIRVVGRRSLRNRRPDWADVAWSGPPDGGEFAMWRFQRPYFADRLRSLVRLELPSSLDDEPWESRLPPHAQVFRGAAAPPAQPPVPERNADGQVVRRTSFSLLHVVGTAVTTAAGPRIRLNGDLQGRRSELLGPMSMEAGTRTLVALQADPVDGPPAPLAEQRGRFAAMARELLAMGTRAVLVVPPLPDTVADQAVSLVRSRASGHGASLLPRHLLRLQRDLRALVGKAGGEREAVCDVLLFLPTTFTGEDTPG</sequence>
<protein>
    <recommendedName>
        <fullName evidence="4">Orc1-like AAA ATPase domain-containing protein</fullName>
    </recommendedName>
</protein>
<name>A0ABV8FD07_9ACTN</name>
<dbReference type="InterPro" id="IPR027417">
    <property type="entry name" value="P-loop_NTPase"/>
</dbReference>
<keyword evidence="1" id="KW-0472">Membrane</keyword>
<keyword evidence="3" id="KW-1185">Reference proteome</keyword>
<feature type="transmembrane region" description="Helical" evidence="1">
    <location>
        <begin position="1229"/>
        <end position="1254"/>
    </location>
</feature>
<keyword evidence="1" id="KW-1133">Transmembrane helix</keyword>
<evidence type="ECO:0000313" key="3">
    <source>
        <dbReference type="Proteomes" id="UP001595698"/>
    </source>
</evidence>
<feature type="transmembrane region" description="Helical" evidence="1">
    <location>
        <begin position="1304"/>
        <end position="1325"/>
    </location>
</feature>
<dbReference type="RefSeq" id="WP_386195167.1">
    <property type="nucleotide sequence ID" value="NZ_JBHSBC010000041.1"/>
</dbReference>
<keyword evidence="1" id="KW-0812">Transmembrane</keyword>
<organism evidence="2 3">
    <name type="scientific">Streptosporangium jomthongense</name>
    <dbReference type="NCBI Taxonomy" id="1193683"/>
    <lineage>
        <taxon>Bacteria</taxon>
        <taxon>Bacillati</taxon>
        <taxon>Actinomycetota</taxon>
        <taxon>Actinomycetes</taxon>
        <taxon>Streptosporangiales</taxon>
        <taxon>Streptosporangiaceae</taxon>
        <taxon>Streptosporangium</taxon>
    </lineage>
</organism>
<proteinExistence type="predicted"/>
<reference evidence="3" key="1">
    <citation type="journal article" date="2019" name="Int. J. Syst. Evol. Microbiol.">
        <title>The Global Catalogue of Microorganisms (GCM) 10K type strain sequencing project: providing services to taxonomists for standard genome sequencing and annotation.</title>
        <authorList>
            <consortium name="The Broad Institute Genomics Platform"/>
            <consortium name="The Broad Institute Genome Sequencing Center for Infectious Disease"/>
            <person name="Wu L."/>
            <person name="Ma J."/>
        </authorList>
    </citation>
    <scope>NUCLEOTIDE SEQUENCE [LARGE SCALE GENOMIC DNA]</scope>
    <source>
        <strain evidence="3">TBRC 7912</strain>
    </source>
</reference>
<dbReference type="SUPFAM" id="SSF52540">
    <property type="entry name" value="P-loop containing nucleoside triphosphate hydrolases"/>
    <property type="match status" value="1"/>
</dbReference>
<dbReference type="Proteomes" id="UP001595698">
    <property type="component" value="Unassembled WGS sequence"/>
</dbReference>
<evidence type="ECO:0000256" key="1">
    <source>
        <dbReference type="SAM" id="Phobius"/>
    </source>
</evidence>